<dbReference type="Proteomes" id="UP001151699">
    <property type="component" value="Chromosome A"/>
</dbReference>
<keyword evidence="10" id="KW-1185">Reference proteome</keyword>
<dbReference type="EMBL" id="WJQU01000001">
    <property type="protein sequence ID" value="KAJ6647538.1"/>
    <property type="molecule type" value="Genomic_DNA"/>
</dbReference>
<keyword evidence="2 9" id="KW-0689">Ribosomal protein</keyword>
<keyword evidence="4" id="KW-0687">Ribonucleoprotein</keyword>
<dbReference type="InterPro" id="IPR018163">
    <property type="entry name" value="Thr/Ala-tRNA-synth_IIc_edit"/>
</dbReference>
<comment type="caution">
    <text evidence="9">The sequence shown here is derived from an EMBL/GenBank/DDBJ whole genome shotgun (WGS) entry which is preliminary data.</text>
</comment>
<protein>
    <recommendedName>
        <fullName evidence="6">Large ribosomal subunit protein mL39</fullName>
    </recommendedName>
    <alternativeName>
        <fullName evidence="7">39S ribosomal protein L39, mitochondrial</fullName>
    </alternativeName>
</protein>
<dbReference type="GO" id="GO:0005524">
    <property type="term" value="F:ATP binding"/>
    <property type="evidence" value="ECO:0007669"/>
    <property type="project" value="InterPro"/>
</dbReference>
<dbReference type="GO" id="GO:0005840">
    <property type="term" value="C:ribosome"/>
    <property type="evidence" value="ECO:0007669"/>
    <property type="project" value="UniProtKB-KW"/>
</dbReference>
<dbReference type="AlphaFoldDB" id="A0A9Q0NC13"/>
<dbReference type="GO" id="GO:0043039">
    <property type="term" value="P:tRNA aminoacylation"/>
    <property type="evidence" value="ECO:0007669"/>
    <property type="project" value="InterPro"/>
</dbReference>
<evidence type="ECO:0000259" key="8">
    <source>
        <dbReference type="SMART" id="SM00863"/>
    </source>
</evidence>
<dbReference type="InterPro" id="IPR012947">
    <property type="entry name" value="tRNA_SAD"/>
</dbReference>
<dbReference type="GO" id="GO:0004812">
    <property type="term" value="F:aminoacyl-tRNA ligase activity"/>
    <property type="evidence" value="ECO:0007669"/>
    <property type="project" value="InterPro"/>
</dbReference>
<dbReference type="SMART" id="SM00863">
    <property type="entry name" value="tRNA_SAD"/>
    <property type="match status" value="1"/>
</dbReference>
<dbReference type="Gene3D" id="3.30.980.10">
    <property type="entry name" value="Threonyl-trna Synthetase, Chain A, domain 2"/>
    <property type="match status" value="1"/>
</dbReference>
<dbReference type="InterPro" id="IPR012675">
    <property type="entry name" value="Beta-grasp_dom_sf"/>
</dbReference>
<comment type="subcellular location">
    <subcellularLocation>
        <location evidence="1">Mitochondrion</location>
    </subcellularLocation>
</comment>
<name>A0A9Q0NC13_9DIPT</name>
<dbReference type="PANTHER" id="PTHR42753:SF9">
    <property type="entry name" value="LARGE RIBOSOMAL SUBUNIT PROTEIN ML39"/>
    <property type="match status" value="1"/>
</dbReference>
<dbReference type="Gene3D" id="3.10.20.30">
    <property type="match status" value="1"/>
</dbReference>
<evidence type="ECO:0000256" key="3">
    <source>
        <dbReference type="ARBA" id="ARBA00023128"/>
    </source>
</evidence>
<evidence type="ECO:0000256" key="1">
    <source>
        <dbReference type="ARBA" id="ARBA00004173"/>
    </source>
</evidence>
<evidence type="ECO:0000256" key="2">
    <source>
        <dbReference type="ARBA" id="ARBA00022980"/>
    </source>
</evidence>
<dbReference type="InterPro" id="IPR050062">
    <property type="entry name" value="Pro-tRNA_synthetase"/>
</dbReference>
<evidence type="ECO:0000256" key="4">
    <source>
        <dbReference type="ARBA" id="ARBA00023274"/>
    </source>
</evidence>
<dbReference type="GO" id="GO:1990904">
    <property type="term" value="C:ribonucleoprotein complex"/>
    <property type="evidence" value="ECO:0007669"/>
    <property type="project" value="UniProtKB-KW"/>
</dbReference>
<evidence type="ECO:0000313" key="10">
    <source>
        <dbReference type="Proteomes" id="UP001151699"/>
    </source>
</evidence>
<reference evidence="9" key="1">
    <citation type="submission" date="2022-07" db="EMBL/GenBank/DDBJ databases">
        <authorList>
            <person name="Trinca V."/>
            <person name="Uliana J.V.C."/>
            <person name="Torres T.T."/>
            <person name="Ward R.J."/>
            <person name="Monesi N."/>
        </authorList>
    </citation>
    <scope>NUCLEOTIDE SEQUENCE</scope>
    <source>
        <strain evidence="9">HSMRA1968</strain>
        <tissue evidence="9">Whole embryos</tissue>
    </source>
</reference>
<sequence>MNSVKSHFLRLSTKNNVTKISKKFLSTIEEQGRRSELFSLEQERQKQNVGRIEKIEVRYLGQPNDTTLVMNKGLSTPYNCAQHLTLLHCNRSALALVDNHTPWDMHRPLEDSCTLQLLHFTIADPHLVNKVFWRSCSFMLGAVLQECFKDEAQLQLHSFPSPSVKSGSFVHDIFIKEPSWTPNKDELRTISAEMIKLAAKNLKIERLDVSYDLALEIFKTNPYKKEQLPFIKRSSKAGTVTVYRVGNHVDISRGPMISSTRQLGRCTITSVHRIASENNGALYRVQGVALPVGFIINHVAYGILEDRSKKLNSARFPHEPYEDAIVNMIA</sequence>
<keyword evidence="3" id="KW-0496">Mitochondrion</keyword>
<dbReference type="GO" id="GO:0005739">
    <property type="term" value="C:mitochondrion"/>
    <property type="evidence" value="ECO:0007669"/>
    <property type="project" value="UniProtKB-SubCell"/>
</dbReference>
<dbReference type="FunFam" id="3.10.20.30:FF:000031">
    <property type="entry name" value="Mitochondrial ribosomal protein L39"/>
    <property type="match status" value="1"/>
</dbReference>
<evidence type="ECO:0000256" key="7">
    <source>
        <dbReference type="ARBA" id="ARBA00075914"/>
    </source>
</evidence>
<dbReference type="FunFam" id="3.30.980.10:FF:000006">
    <property type="entry name" value="39S ribosomal protein L39, mitochondrial"/>
    <property type="match status" value="1"/>
</dbReference>
<dbReference type="OrthoDB" id="5870821at2759"/>
<dbReference type="CDD" id="cd01667">
    <property type="entry name" value="TGS_ThrRS"/>
    <property type="match status" value="1"/>
</dbReference>
<dbReference type="SUPFAM" id="SSF55186">
    <property type="entry name" value="ThrRS/AlaRS common domain"/>
    <property type="match status" value="1"/>
</dbReference>
<comment type="similarity">
    <text evidence="5">Belongs to the mitochondrion-specific ribosomal protein mL39 family.</text>
</comment>
<dbReference type="GO" id="GO:0003723">
    <property type="term" value="F:RNA binding"/>
    <property type="evidence" value="ECO:0007669"/>
    <property type="project" value="TreeGrafter"/>
</dbReference>
<evidence type="ECO:0000256" key="6">
    <source>
        <dbReference type="ARBA" id="ARBA00071662"/>
    </source>
</evidence>
<proteinExistence type="inferred from homology"/>
<evidence type="ECO:0000313" key="9">
    <source>
        <dbReference type="EMBL" id="KAJ6647538.1"/>
    </source>
</evidence>
<gene>
    <name evidence="9" type="primary">mRpL39</name>
    <name evidence="9" type="ORF">Bhyg_02761</name>
</gene>
<feature type="domain" description="Threonyl/alanyl tRNA synthetase SAD" evidence="8">
    <location>
        <begin position="240"/>
        <end position="286"/>
    </location>
</feature>
<organism evidence="9 10">
    <name type="scientific">Pseudolycoriella hygida</name>
    <dbReference type="NCBI Taxonomy" id="35572"/>
    <lineage>
        <taxon>Eukaryota</taxon>
        <taxon>Metazoa</taxon>
        <taxon>Ecdysozoa</taxon>
        <taxon>Arthropoda</taxon>
        <taxon>Hexapoda</taxon>
        <taxon>Insecta</taxon>
        <taxon>Pterygota</taxon>
        <taxon>Neoptera</taxon>
        <taxon>Endopterygota</taxon>
        <taxon>Diptera</taxon>
        <taxon>Nematocera</taxon>
        <taxon>Sciaroidea</taxon>
        <taxon>Sciaridae</taxon>
        <taxon>Pseudolycoriella</taxon>
    </lineage>
</organism>
<evidence type="ECO:0000256" key="5">
    <source>
        <dbReference type="ARBA" id="ARBA00061231"/>
    </source>
</evidence>
<accession>A0A9Q0NC13</accession>
<dbReference type="PANTHER" id="PTHR42753">
    <property type="entry name" value="MITOCHONDRIAL RIBOSOME PROTEIN L39/PROLYL-TRNA LIGASE FAMILY MEMBER"/>
    <property type="match status" value="1"/>
</dbReference>